<dbReference type="RefSeq" id="WP_338446419.1">
    <property type="nucleotide sequence ID" value="NZ_CP144918.1"/>
</dbReference>
<organism evidence="1 2">
    <name type="scientific">Pelagerythrobacter marensis</name>
    <dbReference type="NCBI Taxonomy" id="543877"/>
    <lineage>
        <taxon>Bacteria</taxon>
        <taxon>Pseudomonadati</taxon>
        <taxon>Pseudomonadota</taxon>
        <taxon>Alphaproteobacteria</taxon>
        <taxon>Sphingomonadales</taxon>
        <taxon>Erythrobacteraceae</taxon>
        <taxon>Pelagerythrobacter</taxon>
    </lineage>
</organism>
<accession>A0ABZ2D3T2</accession>
<evidence type="ECO:0008006" key="3">
    <source>
        <dbReference type="Google" id="ProtNLM"/>
    </source>
</evidence>
<dbReference type="Proteomes" id="UP001335183">
    <property type="component" value="Chromosome"/>
</dbReference>
<protein>
    <recommendedName>
        <fullName evidence="3">Lipoprotein</fullName>
    </recommendedName>
</protein>
<proteinExistence type="predicted"/>
<gene>
    <name evidence="1" type="ORF">V5F89_01075</name>
</gene>
<evidence type="ECO:0000313" key="1">
    <source>
        <dbReference type="EMBL" id="WWA47529.1"/>
    </source>
</evidence>
<evidence type="ECO:0000313" key="2">
    <source>
        <dbReference type="Proteomes" id="UP001335183"/>
    </source>
</evidence>
<sequence length="197" mass="20383">MSAPSSARAEPGGSGRLALCAVVFALAACKPPAVDDYVERVALDAAQSRASDPLPSPDTTGALWAESDRPGRILYGKPGEAPLLALACEAGAGAPRIHITRYVAADPEAKAILALIGNGHVARVPVDATWNGRAWLWEGYIDADDPGLDVLTGPRRIEATVPGGGTVDIHPSARPQHLVEVCLGQRPPGDPVPPEQG</sequence>
<keyword evidence="2" id="KW-1185">Reference proteome</keyword>
<name>A0ABZ2D3T2_9SPHN</name>
<dbReference type="EMBL" id="CP144918">
    <property type="protein sequence ID" value="WWA47529.1"/>
    <property type="molecule type" value="Genomic_DNA"/>
</dbReference>
<reference evidence="1 2" key="1">
    <citation type="submission" date="2024-02" db="EMBL/GenBank/DDBJ databases">
        <title>The whole genome sequence of five bacterial samples isolated from Abu Dhabi Sabkha-shore region.</title>
        <authorList>
            <person name="Sudalaimuthuasari N."/>
            <person name="Sarfraz B."/>
            <person name="Tuyisabe J.D."/>
            <person name="Mugisha Ntwali L.D.M."/>
            <person name="Ali A.I.A.A."/>
            <person name="Almansoori S.Z.A."/>
            <person name="Alajami H.S.A."/>
            <person name="Almeqbaali A.A.S."/>
            <person name="Kundu B."/>
            <person name="Saeed E.E."/>
            <person name="Sukumarinath V."/>
            <person name="Mishra A.K."/>
            <person name="Hazzouri K.M."/>
            <person name="Almaskari R."/>
            <person name="Sharma A.K."/>
            <person name="Amiri K.M.A."/>
        </authorList>
    </citation>
    <scope>NUCLEOTIDE SEQUENCE [LARGE SCALE GENOMIC DNA]</scope>
    <source>
        <strain evidence="2">kcgeb_sd</strain>
    </source>
</reference>